<gene>
    <name evidence="8" type="ORF">B0J15DRAFT_571387</name>
</gene>
<feature type="domain" description="Alpha-L-rhamnosidase C-terminal" evidence="7">
    <location>
        <begin position="831"/>
        <end position="902"/>
    </location>
</feature>
<evidence type="ECO:0000259" key="4">
    <source>
        <dbReference type="Pfam" id="PF05592"/>
    </source>
</evidence>
<evidence type="ECO:0000256" key="2">
    <source>
        <dbReference type="ARBA" id="ARBA00012652"/>
    </source>
</evidence>
<evidence type="ECO:0000313" key="8">
    <source>
        <dbReference type="EMBL" id="KAH7234306.1"/>
    </source>
</evidence>
<dbReference type="InterPro" id="IPR035396">
    <property type="entry name" value="Bac_rhamnosid6H"/>
</dbReference>
<organism evidence="8 9">
    <name type="scientific">Fusarium solani</name>
    <name type="common">Filamentous fungus</name>
    <dbReference type="NCBI Taxonomy" id="169388"/>
    <lineage>
        <taxon>Eukaryota</taxon>
        <taxon>Fungi</taxon>
        <taxon>Dikarya</taxon>
        <taxon>Ascomycota</taxon>
        <taxon>Pezizomycotina</taxon>
        <taxon>Sordariomycetes</taxon>
        <taxon>Hypocreomycetidae</taxon>
        <taxon>Hypocreales</taxon>
        <taxon>Nectriaceae</taxon>
        <taxon>Fusarium</taxon>
        <taxon>Fusarium solani species complex</taxon>
    </lineage>
</organism>
<dbReference type="InterPro" id="IPR013737">
    <property type="entry name" value="Bac_rhamnosid_N"/>
</dbReference>
<evidence type="ECO:0000259" key="6">
    <source>
        <dbReference type="Pfam" id="PF17389"/>
    </source>
</evidence>
<dbReference type="Pfam" id="PF05592">
    <property type="entry name" value="Bac_rhamnosid"/>
    <property type="match status" value="1"/>
</dbReference>
<comment type="caution">
    <text evidence="8">The sequence shown here is derived from an EMBL/GenBank/DDBJ whole genome shotgun (WGS) entry which is preliminary data.</text>
</comment>
<accession>A0A9P9G8H0</accession>
<dbReference type="GO" id="GO:0030596">
    <property type="term" value="F:alpha-L-rhamnosidase activity"/>
    <property type="evidence" value="ECO:0007669"/>
    <property type="project" value="UniProtKB-EC"/>
</dbReference>
<evidence type="ECO:0000259" key="5">
    <source>
        <dbReference type="Pfam" id="PF08531"/>
    </source>
</evidence>
<dbReference type="Pfam" id="PF17389">
    <property type="entry name" value="Bac_rhamnosid6H"/>
    <property type="match status" value="1"/>
</dbReference>
<dbReference type="InterPro" id="IPR008928">
    <property type="entry name" value="6-hairpin_glycosidase_sf"/>
</dbReference>
<dbReference type="Gene3D" id="2.60.120.260">
    <property type="entry name" value="Galactose-binding domain-like"/>
    <property type="match status" value="2"/>
</dbReference>
<dbReference type="Gene3D" id="2.60.420.10">
    <property type="entry name" value="Maltose phosphorylase, domain 3"/>
    <property type="match status" value="1"/>
</dbReference>
<name>A0A9P9G8H0_FUSSL</name>
<feature type="domain" description="Alpha-L-rhamnosidase six-hairpin glycosidase" evidence="6">
    <location>
        <begin position="469"/>
        <end position="827"/>
    </location>
</feature>
<dbReference type="AlphaFoldDB" id="A0A9P9G8H0"/>
<evidence type="ECO:0000256" key="1">
    <source>
        <dbReference type="ARBA" id="ARBA00001445"/>
    </source>
</evidence>
<dbReference type="EC" id="3.2.1.40" evidence="2"/>
<dbReference type="Pfam" id="PF25788">
    <property type="entry name" value="Ig_Rha78A_N"/>
    <property type="match status" value="1"/>
</dbReference>
<evidence type="ECO:0000313" key="9">
    <source>
        <dbReference type="Proteomes" id="UP000736672"/>
    </source>
</evidence>
<evidence type="ECO:0000256" key="3">
    <source>
        <dbReference type="ARBA" id="ARBA00022801"/>
    </source>
</evidence>
<keyword evidence="3" id="KW-0378">Hydrolase</keyword>
<dbReference type="Gene3D" id="2.60.40.10">
    <property type="entry name" value="Immunoglobulins"/>
    <property type="match status" value="1"/>
</dbReference>
<dbReference type="EMBL" id="JAGTJS010000026">
    <property type="protein sequence ID" value="KAH7234306.1"/>
    <property type="molecule type" value="Genomic_DNA"/>
</dbReference>
<dbReference type="OrthoDB" id="10036721at2759"/>
<dbReference type="Proteomes" id="UP000736672">
    <property type="component" value="Unassembled WGS sequence"/>
</dbReference>
<dbReference type="Pfam" id="PF17390">
    <property type="entry name" value="Bac_rhamnosid_C"/>
    <property type="match status" value="1"/>
</dbReference>
<dbReference type="GO" id="GO:0005975">
    <property type="term" value="P:carbohydrate metabolic process"/>
    <property type="evidence" value="ECO:0007669"/>
    <property type="project" value="InterPro"/>
</dbReference>
<evidence type="ECO:0000259" key="7">
    <source>
        <dbReference type="Pfam" id="PF17390"/>
    </source>
</evidence>
<sequence>MQVIGCGIHGFGEAIGIDVDEFRVFWKLDLADEHGKQVAYRIVVSESKVVDEHGLCFDSGRVESNEQRNILCNPRDGFKSTTPYYWTVTVWDQHGNEAISSLNEFYTSYPRSSRLLPPYSMNQTYMPHSSLIFRTWFEDEVNRWKAVWIGNGSDKPLYLRKSFTFQRKPSRVIVLASGLGHFNLAVNGRPASSHVLDPGWTNYHRTVQFVGYDVTEHISQGENAIGAHVGNGFYAGDQGDRFFWPMYEDNTYVRYGNELCFFAEIHAHYADGTHECIISDPSWKVRKSATTLANIYASEDHDRRAYPVGWDAPGFDDGDWQLAKPLTGPRGKLHYQSQHPVILHNTFTPVSQVMVKPGVIMYDLGQNASIMVRVVASGIAGAEYHVRYSETIGEDGLVLMPDPLFKEFETGVYSKITLSGQEEQEVWTPDFSFTSARYIQIEGASVDGKDGLPIIHSLTARHVSSGAPKLGFVKTDKEDVNALINACYWTFSSNIFSYHTDCPQIEKFGWLEVTSLLFPATQYVRDMEAVYSKILDDIIDTQEPSGLVPTMAPLVRYMYVLSSVLALVTTDTVERCGPMHDTITWGGAVCLLPELIKHYYGSTSVFAKIYRPCVQYMEYMRGKERLGGLIEHGLGDWGYAIAFGNHQANIETAIYYKCLQNVAMMAKELGFASDEARFTSWAERIYAVYNQQLLVTDKTKFPYAFYTSRDNPNTQDRTMVAQAVALQHGLVPPQHRADVIQAFVAAAEDSGHVMRAGEIGLKYLWNTLAEQDVDRPDIVLNMIRQEEHPSYMRFLRRGETSLLEFWQDNCRSKCHDMLGTIYEWFYDSALGVRPLTDAYRTWRLRPCFKAEFDYVEGEIESPYGLISVRFDRRGKQDKAKADVDVSVPAGTLCELVLPCESSTAEIQRLPVNETRSFKGKTLTLLQGHYRLDITA</sequence>
<protein>
    <recommendedName>
        <fullName evidence="2">alpha-L-rhamnosidase</fullName>
        <ecNumber evidence="2">3.2.1.40</ecNumber>
    </recommendedName>
</protein>
<dbReference type="InterPro" id="IPR016007">
    <property type="entry name" value="Alpha_rhamnosid"/>
</dbReference>
<dbReference type="InterPro" id="IPR012341">
    <property type="entry name" value="6hp_glycosidase-like_sf"/>
</dbReference>
<dbReference type="InterPro" id="IPR035398">
    <property type="entry name" value="Bac_rhamnosid_C"/>
</dbReference>
<dbReference type="InterPro" id="IPR013783">
    <property type="entry name" value="Ig-like_fold"/>
</dbReference>
<dbReference type="PANTHER" id="PTHR33307">
    <property type="entry name" value="ALPHA-RHAMNOSIDASE (EUROFUNG)"/>
    <property type="match status" value="1"/>
</dbReference>
<feature type="domain" description="Alpha-L-rhamnosidase concanavalin-like" evidence="4">
    <location>
        <begin position="355"/>
        <end position="453"/>
    </location>
</feature>
<dbReference type="Pfam" id="PF08531">
    <property type="entry name" value="Bac_rhamnosid_N"/>
    <property type="match status" value="1"/>
</dbReference>
<feature type="domain" description="Bacterial alpha-L-rhamnosidase N-terminal" evidence="5">
    <location>
        <begin position="169"/>
        <end position="344"/>
    </location>
</feature>
<feature type="non-terminal residue" evidence="8">
    <location>
        <position position="935"/>
    </location>
</feature>
<dbReference type="Gene3D" id="1.50.10.10">
    <property type="match status" value="1"/>
</dbReference>
<reference evidence="8" key="1">
    <citation type="journal article" date="2021" name="Nat. Commun.">
        <title>Genetic determinants of endophytism in the Arabidopsis root mycobiome.</title>
        <authorList>
            <person name="Mesny F."/>
            <person name="Miyauchi S."/>
            <person name="Thiergart T."/>
            <person name="Pickel B."/>
            <person name="Atanasova L."/>
            <person name="Karlsson M."/>
            <person name="Huettel B."/>
            <person name="Barry K.W."/>
            <person name="Haridas S."/>
            <person name="Chen C."/>
            <person name="Bauer D."/>
            <person name="Andreopoulos W."/>
            <person name="Pangilinan J."/>
            <person name="LaButti K."/>
            <person name="Riley R."/>
            <person name="Lipzen A."/>
            <person name="Clum A."/>
            <person name="Drula E."/>
            <person name="Henrissat B."/>
            <person name="Kohler A."/>
            <person name="Grigoriev I.V."/>
            <person name="Martin F.M."/>
            <person name="Hacquard S."/>
        </authorList>
    </citation>
    <scope>NUCLEOTIDE SEQUENCE</scope>
    <source>
        <strain evidence="8">FSSC 5 MPI-SDFR-AT-0091</strain>
    </source>
</reference>
<keyword evidence="9" id="KW-1185">Reference proteome</keyword>
<dbReference type="SUPFAM" id="SSF48208">
    <property type="entry name" value="Six-hairpin glycosidases"/>
    <property type="match status" value="1"/>
</dbReference>
<dbReference type="InterPro" id="IPR008902">
    <property type="entry name" value="Rhamnosid_concanavalin"/>
</dbReference>
<comment type="catalytic activity">
    <reaction evidence="1">
        <text>Hydrolysis of terminal non-reducing alpha-L-rhamnose residues in alpha-L-rhamnosides.</text>
        <dbReference type="EC" id="3.2.1.40"/>
    </reaction>
</comment>
<dbReference type="PANTHER" id="PTHR33307:SF11">
    <property type="entry name" value="ALPHA-L-RHAMNOSIDASE"/>
    <property type="match status" value="1"/>
</dbReference>
<proteinExistence type="predicted"/>